<feature type="domain" description="LNS2/PITP" evidence="2">
    <location>
        <begin position="660"/>
        <end position="775"/>
    </location>
</feature>
<feature type="compositionally biased region" description="Basic and acidic residues" evidence="1">
    <location>
        <begin position="565"/>
        <end position="574"/>
    </location>
</feature>
<accession>A0ABY7FB51</accession>
<feature type="region of interest" description="Disordered" evidence="1">
    <location>
        <begin position="297"/>
        <end position="414"/>
    </location>
</feature>
<organism evidence="3 4">
    <name type="scientific">Mya arenaria</name>
    <name type="common">Soft-shell clam</name>
    <dbReference type="NCBI Taxonomy" id="6604"/>
    <lineage>
        <taxon>Eukaryota</taxon>
        <taxon>Metazoa</taxon>
        <taxon>Spiralia</taxon>
        <taxon>Lophotrochozoa</taxon>
        <taxon>Mollusca</taxon>
        <taxon>Bivalvia</taxon>
        <taxon>Autobranchia</taxon>
        <taxon>Heteroconchia</taxon>
        <taxon>Euheterodonta</taxon>
        <taxon>Imparidentia</taxon>
        <taxon>Neoheterodontei</taxon>
        <taxon>Myida</taxon>
        <taxon>Myoidea</taxon>
        <taxon>Myidae</taxon>
        <taxon>Mya</taxon>
    </lineage>
</organism>
<evidence type="ECO:0000256" key="1">
    <source>
        <dbReference type="SAM" id="MobiDB-lite"/>
    </source>
</evidence>
<feature type="compositionally biased region" description="Basic and acidic residues" evidence="1">
    <location>
        <begin position="313"/>
        <end position="329"/>
    </location>
</feature>
<dbReference type="Pfam" id="PF16876">
    <property type="entry name" value="Lipin_mid"/>
    <property type="match status" value="1"/>
</dbReference>
<dbReference type="InterPro" id="IPR036412">
    <property type="entry name" value="HAD-like_sf"/>
</dbReference>
<proteinExistence type="predicted"/>
<dbReference type="SUPFAM" id="SSF56784">
    <property type="entry name" value="HAD-like"/>
    <property type="match status" value="1"/>
</dbReference>
<dbReference type="Pfam" id="PF08235">
    <property type="entry name" value="LNS2"/>
    <property type="match status" value="2"/>
</dbReference>
<keyword evidence="4" id="KW-1185">Reference proteome</keyword>
<dbReference type="InterPro" id="IPR026058">
    <property type="entry name" value="LIPIN"/>
</dbReference>
<protein>
    <submittedName>
        <fullName evidence="3">LPIN3-like protein</fullName>
    </submittedName>
</protein>
<feature type="compositionally biased region" description="Basic residues" evidence="1">
    <location>
        <begin position="198"/>
        <end position="209"/>
    </location>
</feature>
<dbReference type="InterPro" id="IPR013209">
    <property type="entry name" value="LNS2"/>
</dbReference>
<dbReference type="InterPro" id="IPR031703">
    <property type="entry name" value="Lipin_mid"/>
</dbReference>
<feature type="region of interest" description="Disordered" evidence="1">
    <location>
        <begin position="194"/>
        <end position="229"/>
    </location>
</feature>
<feature type="compositionally biased region" description="Polar residues" evidence="1">
    <location>
        <begin position="210"/>
        <end position="222"/>
    </location>
</feature>
<evidence type="ECO:0000313" key="4">
    <source>
        <dbReference type="Proteomes" id="UP001164746"/>
    </source>
</evidence>
<sequence length="815" mass="91247">MFSCVCAKEYFCKYMSYITFEQEYQEAKKGKVCRLVLEKAFGKEINAATLTGAIDTLIMKLGDTGEAFFVEELEDDTEELPEYLATSPFPSDSDLMEQGVRQLKEQAAMIKTQTGVEGQGLEVTTFTEVKVTENQVNIQVDIEAVGNDSGINVTVSSDSNKGVGVIGREHLDSVRSEHSRDADVDIRVENEQGELVKGRRKRRRKRRNKLNSNKQETSTSNAPPHVEDDFENEEIFDMEGFSTDEELSRLTSNMSSGSLSKSISLPVVEENKFDRTHEWASAHEGFQYLNNHPFSDTDLSPLASPINSRPHTPKSDTEVDRQKSLEQQDRLIVGAEDDTLWEWGDMPRKTSPTINEEDSELSPRTADDKNKQFSNSHFKSIEKEKDEDVESGRGASLPQSPHSVEGAVGGPAGNHILPSEIRSLGPYSLSLCGGLADHEPMSLTKFMSKIVTFEDLCDNPAMLSYPDLVVKIEDQYYNWQTAAPLIMAKIVFQKNMPDHMPKKKEKKGYSWFSWSRPKTEPVTSASHSSSSITMTSIEADAQMGEPASLVGDTLTSSPKSSVTESPKKMKDIDRLTVIGCDHSSSEGDTEGSDRTNEPKKNKRLTRKKIYRRTLRLSSDQIRQLNLKPGQNEVTYSVTTQFQGTKRCTSNIYLWRWDDKLIVSDIDGTITNRIAGNGYKFLYLSARAIGQSKLTKDLLQNIKQGEMTLPPGPLLLSPTEVIERKPEEFKISCLSDIGSLFPANTRPFYAGYTKLTDVADHFFPPIHKLPGNRASEYNEVNYWREPLPELSPIEADIVTIGDETRMPTTETAATHS</sequence>
<evidence type="ECO:0000259" key="2">
    <source>
        <dbReference type="SMART" id="SM00775"/>
    </source>
</evidence>
<dbReference type="SMART" id="SM00775">
    <property type="entry name" value="LNS2"/>
    <property type="match status" value="1"/>
</dbReference>
<dbReference type="PANTHER" id="PTHR12181:SF12">
    <property type="entry name" value="PHOSPHATIDATE PHOSPHATASE"/>
    <property type="match status" value="1"/>
</dbReference>
<gene>
    <name evidence="3" type="ORF">MAR_031135</name>
</gene>
<dbReference type="InterPro" id="IPR031315">
    <property type="entry name" value="LNS2/PITP"/>
</dbReference>
<dbReference type="Proteomes" id="UP001164746">
    <property type="component" value="Chromosome 10"/>
</dbReference>
<evidence type="ECO:0000313" key="3">
    <source>
        <dbReference type="EMBL" id="WAR16541.1"/>
    </source>
</evidence>
<dbReference type="EMBL" id="CP111021">
    <property type="protein sequence ID" value="WAR16541.1"/>
    <property type="molecule type" value="Genomic_DNA"/>
</dbReference>
<feature type="region of interest" description="Disordered" evidence="1">
    <location>
        <begin position="548"/>
        <end position="604"/>
    </location>
</feature>
<name>A0ABY7FB51_MYAAR</name>
<dbReference type="PANTHER" id="PTHR12181">
    <property type="entry name" value="LIPIN"/>
    <property type="match status" value="1"/>
</dbReference>
<feature type="compositionally biased region" description="Polar residues" evidence="1">
    <location>
        <begin position="553"/>
        <end position="564"/>
    </location>
</feature>
<reference evidence="3" key="1">
    <citation type="submission" date="2022-11" db="EMBL/GenBank/DDBJ databases">
        <title>Centuries of genome instability and evolution in soft-shell clam transmissible cancer (bioRxiv).</title>
        <authorList>
            <person name="Hart S.F.M."/>
            <person name="Yonemitsu M.A."/>
            <person name="Giersch R.M."/>
            <person name="Beal B.F."/>
            <person name="Arriagada G."/>
            <person name="Davis B.W."/>
            <person name="Ostrander E.A."/>
            <person name="Goff S.P."/>
            <person name="Metzger M.J."/>
        </authorList>
    </citation>
    <scope>NUCLEOTIDE SEQUENCE</scope>
    <source>
        <strain evidence="3">MELC-2E11</strain>
        <tissue evidence="3">Siphon/mantle</tissue>
    </source>
</reference>